<dbReference type="GO" id="GO:0004674">
    <property type="term" value="F:protein serine/threonine kinase activity"/>
    <property type="evidence" value="ECO:0007669"/>
    <property type="project" value="InterPro"/>
</dbReference>
<sequence>MNNVNQMLNKVIVGSMGNYKLTQQLGNGSISVVFKAERQEDSKIFAVKYVSSFTFEGQRKNKYQQNELEISKKIMEIKSKNLIEIYEVIQEDSEDSYIIMEFCDMCDLFSFSLTFWINWQTAIEFGYQIACGINDLHRFNITHRDLKPENIFVSSHKNDETKKIEYNIKIGDFGLSKEGDIFTSTVGTPNYMGPETYQEGDKTKETDIWAFGAILFELIEKKQYFSSHSAAMIYNQIKNFQAYDKQRLTKIEDSDILERVNNLIQKCLNVKPQNRIQSEELVLEIQSILQLTKTLPQEKRHISLKIPTNDFLKNQNYFQSIYYEIQDEEMHKNGEKQQFENKFNKQFIKKVESELVENSPDNSNEIKNNYDSQNQIAESQKEQSSNSIFYDESKLISMSNSKQNRSQDMYLENVEFVFSKLLSNNSNQNTQEEQDQNQLLNSHEQICNFLQRHHEENFNGQNEENYQKNQSLRKNNQELDNFEQMNLQQLANASYKLIFSRQHNKNIVRIIKNINIVKIKSYKKTT</sequence>
<dbReference type="AlphaFoldDB" id="I7LSY0"/>
<dbReference type="GO" id="GO:0005829">
    <property type="term" value="C:cytosol"/>
    <property type="evidence" value="ECO:0007669"/>
    <property type="project" value="TreeGrafter"/>
</dbReference>
<evidence type="ECO:0000256" key="3">
    <source>
        <dbReference type="ARBA" id="ARBA00022777"/>
    </source>
</evidence>
<dbReference type="InterPro" id="IPR008271">
    <property type="entry name" value="Ser/Thr_kinase_AS"/>
</dbReference>
<dbReference type="CDD" id="cd14014">
    <property type="entry name" value="STKc_PknB_like"/>
    <property type="match status" value="1"/>
</dbReference>
<dbReference type="Pfam" id="PF00069">
    <property type="entry name" value="Pkinase"/>
    <property type="match status" value="1"/>
</dbReference>
<dbReference type="Gene3D" id="1.10.510.10">
    <property type="entry name" value="Transferase(Phosphotransferase) domain 1"/>
    <property type="match status" value="1"/>
</dbReference>
<dbReference type="SUPFAM" id="SSF56112">
    <property type="entry name" value="Protein kinase-like (PK-like)"/>
    <property type="match status" value="1"/>
</dbReference>
<dbReference type="InterPro" id="IPR011009">
    <property type="entry name" value="Kinase-like_dom_sf"/>
</dbReference>
<gene>
    <name evidence="6" type="ORF">TTHERM_00823890</name>
</gene>
<reference evidence="7" key="1">
    <citation type="journal article" date="2006" name="PLoS Biol.">
        <title>Macronuclear genome sequence of the ciliate Tetrahymena thermophila, a model eukaryote.</title>
        <authorList>
            <person name="Eisen J.A."/>
            <person name="Coyne R.S."/>
            <person name="Wu M."/>
            <person name="Wu D."/>
            <person name="Thiagarajan M."/>
            <person name="Wortman J.R."/>
            <person name="Badger J.H."/>
            <person name="Ren Q."/>
            <person name="Amedeo P."/>
            <person name="Jones K.M."/>
            <person name="Tallon L.J."/>
            <person name="Delcher A.L."/>
            <person name="Salzberg S.L."/>
            <person name="Silva J.C."/>
            <person name="Haas B.J."/>
            <person name="Majoros W.H."/>
            <person name="Farzad M."/>
            <person name="Carlton J.M."/>
            <person name="Smith R.K. Jr."/>
            <person name="Garg J."/>
            <person name="Pearlman R.E."/>
            <person name="Karrer K.M."/>
            <person name="Sun L."/>
            <person name="Manning G."/>
            <person name="Elde N.C."/>
            <person name="Turkewitz A.P."/>
            <person name="Asai D.J."/>
            <person name="Wilkes D.E."/>
            <person name="Wang Y."/>
            <person name="Cai H."/>
            <person name="Collins K."/>
            <person name="Stewart B.A."/>
            <person name="Lee S.R."/>
            <person name="Wilamowska K."/>
            <person name="Weinberg Z."/>
            <person name="Ruzzo W.L."/>
            <person name="Wloga D."/>
            <person name="Gaertig J."/>
            <person name="Frankel J."/>
            <person name="Tsao C.-C."/>
            <person name="Gorovsky M.A."/>
            <person name="Keeling P.J."/>
            <person name="Waller R.F."/>
            <person name="Patron N.J."/>
            <person name="Cherry J.M."/>
            <person name="Stover N.A."/>
            <person name="Krieger C.J."/>
            <person name="del Toro C."/>
            <person name="Ryder H.F."/>
            <person name="Williamson S.C."/>
            <person name="Barbeau R.A."/>
            <person name="Hamilton E.P."/>
            <person name="Orias E."/>
        </authorList>
    </citation>
    <scope>NUCLEOTIDE SEQUENCE [LARGE SCALE GENOMIC DNA]</scope>
    <source>
        <strain evidence="7">SB210</strain>
    </source>
</reference>
<dbReference type="EMBL" id="GG662466">
    <property type="protein sequence ID" value="EAR83826.2"/>
    <property type="molecule type" value="Genomic_DNA"/>
</dbReference>
<keyword evidence="1" id="KW-0808">Transferase</keyword>
<keyword evidence="2" id="KW-0547">Nucleotide-binding</keyword>
<evidence type="ECO:0000313" key="7">
    <source>
        <dbReference type="Proteomes" id="UP000009168"/>
    </source>
</evidence>
<accession>I7LSY0</accession>
<dbReference type="PANTHER" id="PTHR24348">
    <property type="entry name" value="SERINE/THREONINE-PROTEIN KINASE UNC-51-RELATED"/>
    <property type="match status" value="1"/>
</dbReference>
<dbReference type="GeneID" id="7842723"/>
<dbReference type="Proteomes" id="UP000009168">
    <property type="component" value="Unassembled WGS sequence"/>
</dbReference>
<feature type="domain" description="Protein kinase" evidence="5">
    <location>
        <begin position="19"/>
        <end position="289"/>
    </location>
</feature>
<dbReference type="GO" id="GO:0000045">
    <property type="term" value="P:autophagosome assembly"/>
    <property type="evidence" value="ECO:0007669"/>
    <property type="project" value="TreeGrafter"/>
</dbReference>
<dbReference type="GO" id="GO:0010506">
    <property type="term" value="P:regulation of autophagy"/>
    <property type="evidence" value="ECO:0007669"/>
    <property type="project" value="InterPro"/>
</dbReference>
<dbReference type="Gene3D" id="3.30.200.20">
    <property type="entry name" value="Phosphorylase Kinase, domain 1"/>
    <property type="match status" value="1"/>
</dbReference>
<evidence type="ECO:0000256" key="2">
    <source>
        <dbReference type="ARBA" id="ARBA00022741"/>
    </source>
</evidence>
<dbReference type="PANTHER" id="PTHR24348:SF22">
    <property type="entry name" value="NON-SPECIFIC SERINE_THREONINE PROTEIN KINASE"/>
    <property type="match status" value="1"/>
</dbReference>
<dbReference type="GO" id="GO:0000407">
    <property type="term" value="C:phagophore assembly site"/>
    <property type="evidence" value="ECO:0007669"/>
    <property type="project" value="TreeGrafter"/>
</dbReference>
<keyword evidence="4" id="KW-0067">ATP-binding</keyword>
<dbReference type="GO" id="GO:0016020">
    <property type="term" value="C:membrane"/>
    <property type="evidence" value="ECO:0007669"/>
    <property type="project" value="TreeGrafter"/>
</dbReference>
<name>I7LSY0_TETTS</name>
<dbReference type="STRING" id="312017.I7LSY0"/>
<evidence type="ECO:0000313" key="6">
    <source>
        <dbReference type="EMBL" id="EAR83826.2"/>
    </source>
</evidence>
<dbReference type="eggNOG" id="KOG0599">
    <property type="taxonomic scope" value="Eukaryota"/>
</dbReference>
<dbReference type="GO" id="GO:0005524">
    <property type="term" value="F:ATP binding"/>
    <property type="evidence" value="ECO:0007669"/>
    <property type="project" value="UniProtKB-KW"/>
</dbReference>
<dbReference type="OrthoDB" id="7869584at2759"/>
<dbReference type="PROSITE" id="PS00108">
    <property type="entry name" value="PROTEIN_KINASE_ST"/>
    <property type="match status" value="1"/>
</dbReference>
<dbReference type="InterPro" id="IPR000719">
    <property type="entry name" value="Prot_kinase_dom"/>
</dbReference>
<keyword evidence="3 6" id="KW-0418">Kinase</keyword>
<dbReference type="SMART" id="SM00220">
    <property type="entry name" value="S_TKc"/>
    <property type="match status" value="1"/>
</dbReference>
<proteinExistence type="predicted"/>
<evidence type="ECO:0000256" key="4">
    <source>
        <dbReference type="ARBA" id="ARBA00022840"/>
    </source>
</evidence>
<keyword evidence="7" id="KW-1185">Reference proteome</keyword>
<dbReference type="RefSeq" id="XP_001031489.2">
    <property type="nucleotide sequence ID" value="XM_001031489.2"/>
</dbReference>
<evidence type="ECO:0000256" key="1">
    <source>
        <dbReference type="ARBA" id="ARBA00022679"/>
    </source>
</evidence>
<dbReference type="InParanoid" id="I7LSY0"/>
<dbReference type="KEGG" id="tet:TTHERM_00823890"/>
<protein>
    <submittedName>
        <fullName evidence="6">Serine/Threonine kinase domain protein</fullName>
    </submittedName>
</protein>
<evidence type="ECO:0000259" key="5">
    <source>
        <dbReference type="PROSITE" id="PS50011"/>
    </source>
</evidence>
<dbReference type="GO" id="GO:0005776">
    <property type="term" value="C:autophagosome"/>
    <property type="evidence" value="ECO:0007669"/>
    <property type="project" value="TreeGrafter"/>
</dbReference>
<dbReference type="InterPro" id="IPR045269">
    <property type="entry name" value="Atg1-like"/>
</dbReference>
<organism evidence="6 7">
    <name type="scientific">Tetrahymena thermophila (strain SB210)</name>
    <dbReference type="NCBI Taxonomy" id="312017"/>
    <lineage>
        <taxon>Eukaryota</taxon>
        <taxon>Sar</taxon>
        <taxon>Alveolata</taxon>
        <taxon>Ciliophora</taxon>
        <taxon>Intramacronucleata</taxon>
        <taxon>Oligohymenophorea</taxon>
        <taxon>Hymenostomatida</taxon>
        <taxon>Tetrahymenina</taxon>
        <taxon>Tetrahymenidae</taxon>
        <taxon>Tetrahymena</taxon>
    </lineage>
</organism>
<dbReference type="PROSITE" id="PS50011">
    <property type="entry name" value="PROTEIN_KINASE_DOM"/>
    <property type="match status" value="1"/>
</dbReference>